<feature type="coiled-coil region" evidence="1">
    <location>
        <begin position="83"/>
        <end position="117"/>
    </location>
</feature>
<evidence type="ECO:0000256" key="1">
    <source>
        <dbReference type="SAM" id="Coils"/>
    </source>
</evidence>
<gene>
    <name evidence="3" type="ORF">FDENT_1174</name>
</gene>
<reference evidence="3 4" key="1">
    <citation type="submission" date="2020-05" db="EMBL/GenBank/DDBJ databases">
        <title>Identification and distribution of gene clusters putatively required for synthesis of sphingolipid metabolism inhibitors in phylogenetically diverse species of the filamentous fungus Fusarium.</title>
        <authorList>
            <person name="Kim H.-S."/>
            <person name="Busman M."/>
            <person name="Brown D.W."/>
            <person name="Divon H."/>
            <person name="Uhlig S."/>
            <person name="Proctor R.H."/>
        </authorList>
    </citation>
    <scope>NUCLEOTIDE SEQUENCE [LARGE SCALE GENOMIC DNA]</scope>
    <source>
        <strain evidence="3 4">NRRL 25311</strain>
    </source>
</reference>
<protein>
    <submittedName>
        <fullName evidence="3">Uncharacterized protein</fullName>
    </submittedName>
</protein>
<proteinExistence type="predicted"/>
<dbReference type="EMBL" id="JAAOAK010000021">
    <property type="protein sequence ID" value="KAF5694445.1"/>
    <property type="molecule type" value="Genomic_DNA"/>
</dbReference>
<keyword evidence="4" id="KW-1185">Reference proteome</keyword>
<organism evidence="3 4">
    <name type="scientific">Fusarium denticulatum</name>
    <dbReference type="NCBI Taxonomy" id="48507"/>
    <lineage>
        <taxon>Eukaryota</taxon>
        <taxon>Fungi</taxon>
        <taxon>Dikarya</taxon>
        <taxon>Ascomycota</taxon>
        <taxon>Pezizomycotina</taxon>
        <taxon>Sordariomycetes</taxon>
        <taxon>Hypocreomycetidae</taxon>
        <taxon>Hypocreales</taxon>
        <taxon>Nectriaceae</taxon>
        <taxon>Fusarium</taxon>
        <taxon>Fusarium fujikuroi species complex</taxon>
    </lineage>
</organism>
<feature type="region of interest" description="Disordered" evidence="2">
    <location>
        <begin position="168"/>
        <end position="188"/>
    </location>
</feature>
<dbReference type="Proteomes" id="UP000562682">
    <property type="component" value="Unassembled WGS sequence"/>
</dbReference>
<keyword evidence="1" id="KW-0175">Coiled coil</keyword>
<sequence>MTILTRVWQSITSSKKPVLESQGKNCCNQSQQSDIQRAVHRLRTNSAGLERFLAGAENLAGVLGGNTFTQVISQLRLDAQATLAELIRNKQFIQLQLEKAQEEIARQRAELNQKEQEILLRMASEDRKYRDQAGERLERALAPMRDFRVASISQGAVLENIDDIEDDSLLDDDSDFDHTEQFEDCSEA</sequence>
<name>A0A8H5XIJ6_9HYPO</name>
<comment type="caution">
    <text evidence="3">The sequence shown here is derived from an EMBL/GenBank/DDBJ whole genome shotgun (WGS) entry which is preliminary data.</text>
</comment>
<evidence type="ECO:0000256" key="2">
    <source>
        <dbReference type="SAM" id="MobiDB-lite"/>
    </source>
</evidence>
<dbReference type="AlphaFoldDB" id="A0A8H5XIJ6"/>
<evidence type="ECO:0000313" key="3">
    <source>
        <dbReference type="EMBL" id="KAF5694445.1"/>
    </source>
</evidence>
<evidence type="ECO:0000313" key="4">
    <source>
        <dbReference type="Proteomes" id="UP000562682"/>
    </source>
</evidence>
<accession>A0A8H5XIJ6</accession>